<accession>A0ABT0HT60</accession>
<keyword evidence="2" id="KW-1185">Reference proteome</keyword>
<sequence>MESCAVLPEVISFVEKIRGSHSFPLSGKTTLEKDLRMTGDDAYEFMAAFFDEFSIDPTGFDSTMYFYPEGLDLIGLSFLVRKIAGLPPLTRPVYDITLADLSKAVLTRTWPKLI</sequence>
<dbReference type="EMBL" id="JALPRF010000004">
    <property type="protein sequence ID" value="MCK8494828.1"/>
    <property type="molecule type" value="Genomic_DNA"/>
</dbReference>
<dbReference type="RefSeq" id="WP_248479430.1">
    <property type="nucleotide sequence ID" value="NZ_JALPRF010000004.1"/>
</dbReference>
<protein>
    <submittedName>
        <fullName evidence="1">DUF1493 family protein</fullName>
    </submittedName>
</protein>
<dbReference type="Pfam" id="PF07377">
    <property type="entry name" value="DUF1493"/>
    <property type="match status" value="1"/>
</dbReference>
<dbReference type="InterPro" id="IPR010862">
    <property type="entry name" value="DUF1493"/>
</dbReference>
<organism evidence="1 2">
    <name type="scientific">Spirosoma liriopis</name>
    <dbReference type="NCBI Taxonomy" id="2937440"/>
    <lineage>
        <taxon>Bacteria</taxon>
        <taxon>Pseudomonadati</taxon>
        <taxon>Bacteroidota</taxon>
        <taxon>Cytophagia</taxon>
        <taxon>Cytophagales</taxon>
        <taxon>Cytophagaceae</taxon>
        <taxon>Spirosoma</taxon>
    </lineage>
</organism>
<proteinExistence type="predicted"/>
<dbReference type="Proteomes" id="UP001202180">
    <property type="component" value="Unassembled WGS sequence"/>
</dbReference>
<gene>
    <name evidence="1" type="ORF">M0L20_23365</name>
</gene>
<evidence type="ECO:0000313" key="1">
    <source>
        <dbReference type="EMBL" id="MCK8494828.1"/>
    </source>
</evidence>
<name>A0ABT0HT60_9BACT</name>
<evidence type="ECO:0000313" key="2">
    <source>
        <dbReference type="Proteomes" id="UP001202180"/>
    </source>
</evidence>
<reference evidence="1 2" key="1">
    <citation type="submission" date="2022-04" db="EMBL/GenBank/DDBJ databases">
        <title>Spirosoma sp. strain RP8 genome sequencing and assembly.</title>
        <authorList>
            <person name="Jung Y."/>
        </authorList>
    </citation>
    <scope>NUCLEOTIDE SEQUENCE [LARGE SCALE GENOMIC DNA]</scope>
    <source>
        <strain evidence="1 2">RP8</strain>
    </source>
</reference>
<comment type="caution">
    <text evidence="1">The sequence shown here is derived from an EMBL/GenBank/DDBJ whole genome shotgun (WGS) entry which is preliminary data.</text>
</comment>